<reference evidence="1" key="1">
    <citation type="submission" date="2022-03" db="EMBL/GenBank/DDBJ databases">
        <authorList>
            <person name="Lindestad O."/>
        </authorList>
    </citation>
    <scope>NUCLEOTIDE SEQUENCE</scope>
</reference>
<dbReference type="AlphaFoldDB" id="A0A8S4SAM5"/>
<name>A0A8S4SAM5_9NEOP</name>
<dbReference type="PANTHER" id="PTHR33939:SF1">
    <property type="entry name" value="DUF4371 DOMAIN-CONTAINING PROTEIN"/>
    <property type="match status" value="1"/>
</dbReference>
<evidence type="ECO:0000313" key="2">
    <source>
        <dbReference type="Proteomes" id="UP000838756"/>
    </source>
</evidence>
<dbReference type="OrthoDB" id="7409239at2759"/>
<dbReference type="GO" id="GO:0003676">
    <property type="term" value="F:nucleic acid binding"/>
    <property type="evidence" value="ECO:0007669"/>
    <property type="project" value="InterPro"/>
</dbReference>
<accession>A0A8S4SAM5</accession>
<dbReference type="PANTHER" id="PTHR33939">
    <property type="entry name" value="PROTEIN CBG22215"/>
    <property type="match status" value="1"/>
</dbReference>
<dbReference type="Proteomes" id="UP000838756">
    <property type="component" value="Unassembled WGS sequence"/>
</dbReference>
<comment type="caution">
    <text evidence="1">The sequence shown here is derived from an EMBL/GenBank/DDBJ whole genome shotgun (WGS) entry which is preliminary data.</text>
</comment>
<sequence length="488" mass="57962">MEIQGSKVIFTTIFCTTQKPYTRIELKFVVTQNFIKSKLPNLNSGQRFVINNNRVEVDRRTPIISKTYGIKTKKMKFKTVEQQVLSIVRTVLERCKKEKSSNCLQVPLEDAYERVSFYTALPKMFIYHVIDDNPYVEDCFDDNDHIVIMECINKFILGELNLSIKDLYQEFLKSRQRNNGINLDLQTFERKIYSLGYTCKKNLKGSPFILIEDPKIKFQRFNYLFKMKNYRENNKTIYYIDEKHIIHKPPFKNPVKDNYEGGKSKQEGLIFFHLISNNGYENGIYVSMDSEGSLEDIFKKWMMDIVLYTIKPGSVIVMANNFIHGLAPRKRITRYHSKKRMLEWLRENNIPCDSDMNKPRIYELIERCTTNNKDYDIDRIFKLHGHHVLRLPENFSSLTPTKSLWTFINRNFKFFDANSESLRTSLLNYIMKIEKSDWSHCFDQTYIMENRILKIDLLTEDLLEKQCELDEKCFYESASNFNIDDILE</sequence>
<gene>
    <name evidence="1" type="primary">jg7128</name>
    <name evidence="1" type="ORF">PAEG_LOCUS22846</name>
</gene>
<keyword evidence="2" id="KW-1185">Reference proteome</keyword>
<proteinExistence type="predicted"/>
<dbReference type="InterPro" id="IPR036397">
    <property type="entry name" value="RNaseH_sf"/>
</dbReference>
<evidence type="ECO:0000313" key="1">
    <source>
        <dbReference type="EMBL" id="CAH2255798.1"/>
    </source>
</evidence>
<dbReference type="EMBL" id="CAKXAJ010026095">
    <property type="protein sequence ID" value="CAH2255798.1"/>
    <property type="molecule type" value="Genomic_DNA"/>
</dbReference>
<dbReference type="Gene3D" id="3.30.420.10">
    <property type="entry name" value="Ribonuclease H-like superfamily/Ribonuclease H"/>
    <property type="match status" value="1"/>
</dbReference>
<organism evidence="1 2">
    <name type="scientific">Pararge aegeria aegeria</name>
    <dbReference type="NCBI Taxonomy" id="348720"/>
    <lineage>
        <taxon>Eukaryota</taxon>
        <taxon>Metazoa</taxon>
        <taxon>Ecdysozoa</taxon>
        <taxon>Arthropoda</taxon>
        <taxon>Hexapoda</taxon>
        <taxon>Insecta</taxon>
        <taxon>Pterygota</taxon>
        <taxon>Neoptera</taxon>
        <taxon>Endopterygota</taxon>
        <taxon>Lepidoptera</taxon>
        <taxon>Glossata</taxon>
        <taxon>Ditrysia</taxon>
        <taxon>Papilionoidea</taxon>
        <taxon>Nymphalidae</taxon>
        <taxon>Satyrinae</taxon>
        <taxon>Satyrini</taxon>
        <taxon>Parargina</taxon>
        <taxon>Pararge</taxon>
    </lineage>
</organism>
<protein>
    <submittedName>
        <fullName evidence="1">Jg7128 protein</fullName>
    </submittedName>
</protein>